<comment type="caution">
    <text evidence="3">The sequence shown here is derived from an EMBL/GenBank/DDBJ whole genome shotgun (WGS) entry which is preliminary data.</text>
</comment>
<evidence type="ECO:0000313" key="3">
    <source>
        <dbReference type="EMBL" id="OUI86441.1"/>
    </source>
</evidence>
<name>A0A252AA43_9PROT</name>
<dbReference type="Pfam" id="PF22725">
    <property type="entry name" value="GFO_IDH_MocA_C3"/>
    <property type="match status" value="1"/>
</dbReference>
<dbReference type="InterPro" id="IPR036291">
    <property type="entry name" value="NAD(P)-bd_dom_sf"/>
</dbReference>
<dbReference type="Proteomes" id="UP000194565">
    <property type="component" value="Unassembled WGS sequence"/>
</dbReference>
<sequence length="373" mass="41071">MGKRCLLPYTGTLAKRESKMSQMPIPRILLVGAGAIGRLHADEIRKCKFCTLSGIIDPTLQGREWAETLNIPWFATLEDALIYGQPDAAIVATPNHTHRDLALKLIDTGVVTLVEKPIASSLKDAEDIVRASEESGVSVLVGHHRRHNPIIRAAKNVIEEDTLGRLTSVTIMALFNKPDEYFSIPWRREVGGGPILINLIHEIDLVRYLYGEIRTVQAIASNARRGFEVEDTASVLMRLENNVLVTVSLSDCVSAPWSWDLQSGEISSYPTPPASVTTTMVAGSNGSLSLPSLDIWSYQGKRDWYEPLTRSSTGYFKESPYIAQLRNLCDVAQGRALPVVPAKEGFLTLRATLAVAESAKRNTIIDLSNTTYD</sequence>
<dbReference type="GO" id="GO:0000166">
    <property type="term" value="F:nucleotide binding"/>
    <property type="evidence" value="ECO:0007669"/>
    <property type="project" value="InterPro"/>
</dbReference>
<protein>
    <submittedName>
        <fullName evidence="3">Oxidoreductase</fullName>
    </submittedName>
</protein>
<dbReference type="PANTHER" id="PTHR43377:SF8">
    <property type="entry name" value="BLR3664 PROTEIN"/>
    <property type="match status" value="1"/>
</dbReference>
<dbReference type="InterPro" id="IPR000683">
    <property type="entry name" value="Gfo/Idh/MocA-like_OxRdtase_N"/>
</dbReference>
<dbReference type="SUPFAM" id="SSF51735">
    <property type="entry name" value="NAD(P)-binding Rossmann-fold domains"/>
    <property type="match status" value="1"/>
</dbReference>
<evidence type="ECO:0000259" key="1">
    <source>
        <dbReference type="Pfam" id="PF01408"/>
    </source>
</evidence>
<reference evidence="3 4" key="1">
    <citation type="submission" date="2014-06" db="EMBL/GenBank/DDBJ databases">
        <authorList>
            <person name="Ju J."/>
            <person name="Zhang J."/>
        </authorList>
    </citation>
    <scope>NUCLEOTIDE SEQUENCE [LARGE SCALE GENOMIC DNA]</scope>
    <source>
        <strain evidence="3">DmW_042</strain>
    </source>
</reference>
<evidence type="ECO:0000313" key="4">
    <source>
        <dbReference type="Proteomes" id="UP000194565"/>
    </source>
</evidence>
<feature type="domain" description="Gfo/Idh/MocA-like oxidoreductase N-terminal" evidence="1">
    <location>
        <begin position="27"/>
        <end position="143"/>
    </location>
</feature>
<dbReference type="AlphaFoldDB" id="A0A252AA43"/>
<dbReference type="Pfam" id="PF01408">
    <property type="entry name" value="GFO_IDH_MocA"/>
    <property type="match status" value="1"/>
</dbReference>
<dbReference type="SUPFAM" id="SSF55347">
    <property type="entry name" value="Glyceraldehyde-3-phosphate dehydrogenase-like, C-terminal domain"/>
    <property type="match status" value="1"/>
</dbReference>
<dbReference type="EMBL" id="JOMM01000020">
    <property type="protein sequence ID" value="OUI86441.1"/>
    <property type="molecule type" value="Genomic_DNA"/>
</dbReference>
<organism evidence="3 4">
    <name type="scientific">Acetobacter tropicalis</name>
    <dbReference type="NCBI Taxonomy" id="104102"/>
    <lineage>
        <taxon>Bacteria</taxon>
        <taxon>Pseudomonadati</taxon>
        <taxon>Pseudomonadota</taxon>
        <taxon>Alphaproteobacteria</taxon>
        <taxon>Acetobacterales</taxon>
        <taxon>Acetobacteraceae</taxon>
        <taxon>Acetobacter</taxon>
    </lineage>
</organism>
<dbReference type="InterPro" id="IPR051450">
    <property type="entry name" value="Gfo/Idh/MocA_Oxidoreductases"/>
</dbReference>
<feature type="domain" description="GFO/IDH/MocA-like oxidoreductase" evidence="2">
    <location>
        <begin position="151"/>
        <end position="265"/>
    </location>
</feature>
<dbReference type="Gene3D" id="3.40.50.720">
    <property type="entry name" value="NAD(P)-binding Rossmann-like Domain"/>
    <property type="match status" value="1"/>
</dbReference>
<proteinExistence type="predicted"/>
<accession>A0A252AA43</accession>
<dbReference type="PANTHER" id="PTHR43377">
    <property type="entry name" value="BILIVERDIN REDUCTASE A"/>
    <property type="match status" value="1"/>
</dbReference>
<dbReference type="InterPro" id="IPR055170">
    <property type="entry name" value="GFO_IDH_MocA-like_dom"/>
</dbReference>
<evidence type="ECO:0000259" key="2">
    <source>
        <dbReference type="Pfam" id="PF22725"/>
    </source>
</evidence>
<dbReference type="Gene3D" id="3.30.360.10">
    <property type="entry name" value="Dihydrodipicolinate Reductase, domain 2"/>
    <property type="match status" value="1"/>
</dbReference>
<gene>
    <name evidence="3" type="ORF">HC62_06320</name>
</gene>